<keyword evidence="1" id="KW-0472">Membrane</keyword>
<dbReference type="EMBL" id="QCXM01000007">
    <property type="protein sequence ID" value="PUT47351.1"/>
    <property type="molecule type" value="Genomic_DNA"/>
</dbReference>
<feature type="transmembrane region" description="Helical" evidence="1">
    <location>
        <begin position="12"/>
        <end position="38"/>
    </location>
</feature>
<evidence type="ECO:0000256" key="1">
    <source>
        <dbReference type="SAM" id="Phobius"/>
    </source>
</evidence>
<comment type="caution">
    <text evidence="2">The sequence shown here is derived from an EMBL/GenBank/DDBJ whole genome shotgun (WGS) entry which is preliminary data.</text>
</comment>
<accession>A0ABX5JNP2</accession>
<keyword evidence="3" id="KW-1185">Reference proteome</keyword>
<keyword evidence="1" id="KW-1133">Transmembrane helix</keyword>
<evidence type="ECO:0000313" key="3">
    <source>
        <dbReference type="Proteomes" id="UP000251035"/>
    </source>
</evidence>
<reference evidence="2 3" key="1">
    <citation type="submission" date="2018-04" db="EMBL/GenBank/DDBJ databases">
        <title>Whole genome sequence comparison of clinical and drinking water Legionella pneumophila isolates associated with the Flint Water Crisis.</title>
        <authorList>
            <person name="Garner E."/>
            <person name="Brown C."/>
            <person name="Schwake O."/>
            <person name="Coil D."/>
            <person name="Jospin G."/>
            <person name="Eisen J."/>
            <person name="Edwards M."/>
            <person name="Pruden A."/>
        </authorList>
    </citation>
    <scope>NUCLEOTIDE SEQUENCE [LARGE SCALE GENOMIC DNA]</scope>
    <source>
        <strain evidence="2 3">Genessee03</strain>
    </source>
</reference>
<protein>
    <submittedName>
        <fullName evidence="2">Uncharacterized protein</fullName>
    </submittedName>
</protein>
<evidence type="ECO:0000313" key="2">
    <source>
        <dbReference type="EMBL" id="PUT47351.1"/>
    </source>
</evidence>
<dbReference type="Proteomes" id="UP000251035">
    <property type="component" value="Unassembled WGS sequence"/>
</dbReference>
<organism evidence="2 3">
    <name type="scientific">Legionella taurinensis</name>
    <dbReference type="NCBI Taxonomy" id="70611"/>
    <lineage>
        <taxon>Bacteria</taxon>
        <taxon>Pseudomonadati</taxon>
        <taxon>Pseudomonadota</taxon>
        <taxon>Gammaproteobacteria</taxon>
        <taxon>Legionellales</taxon>
        <taxon>Legionellaceae</taxon>
        <taxon>Legionella</taxon>
    </lineage>
</organism>
<proteinExistence type="predicted"/>
<name>A0ABX5JNP2_9GAMM</name>
<sequence length="63" mass="7130">MKDIPKAVTRKLATAFTASVTMRMGMGMGMTMMMMVLMHRRLNDNGCRWKKDRSMAMVVLVCG</sequence>
<gene>
    <name evidence="2" type="ORF">DB745_08410</name>
</gene>
<keyword evidence="1" id="KW-0812">Transmembrane</keyword>